<dbReference type="InterPro" id="IPR016181">
    <property type="entry name" value="Acyl_CoA_acyltransferase"/>
</dbReference>
<comment type="caution">
    <text evidence="2">The sequence shown here is derived from an EMBL/GenBank/DDBJ whole genome shotgun (WGS) entry which is preliminary data.</text>
</comment>
<dbReference type="PANTHER" id="PTHR43617:SF34">
    <property type="entry name" value="PUTATIVE-RELATED"/>
    <property type="match status" value="1"/>
</dbReference>
<sequence>MRICLADKKDAVHIARIHLREINQGFLSQLGLKFLSKLYEAMILSKNSFVVIAKENNQIIGFISGSVNARKFYKYFFKKYFFQIFFILLLKITNFKKIFETLKYSQENQDLPQAELLSIAVVKKYQGRGVAQKLFEKFFKEMQKLKVKKFKVVVSENLTRAIGFYAKMGFKYHSSVSIHQNKLSKIYIYG</sequence>
<dbReference type="InterPro" id="IPR000182">
    <property type="entry name" value="GNAT_dom"/>
</dbReference>
<dbReference type="AlphaFoldDB" id="A0A2G9YC99"/>
<dbReference type="PROSITE" id="PS51186">
    <property type="entry name" value="GNAT"/>
    <property type="match status" value="1"/>
</dbReference>
<reference evidence="2 3" key="1">
    <citation type="submission" date="2017-09" db="EMBL/GenBank/DDBJ databases">
        <title>Depth-based differentiation of microbial function through sediment-hosted aquifers and enrichment of novel symbionts in the deep terrestrial subsurface.</title>
        <authorList>
            <person name="Probst A.J."/>
            <person name="Ladd B."/>
            <person name="Jarett J.K."/>
            <person name="Geller-Mcgrath D.E."/>
            <person name="Sieber C.M."/>
            <person name="Emerson J.B."/>
            <person name="Anantharaman K."/>
            <person name="Thomas B.C."/>
            <person name="Malmstrom R."/>
            <person name="Stieglmeier M."/>
            <person name="Klingl A."/>
            <person name="Woyke T."/>
            <person name="Ryan C.M."/>
            <person name="Banfield J.F."/>
        </authorList>
    </citation>
    <scope>NUCLEOTIDE SEQUENCE [LARGE SCALE GENOMIC DNA]</scope>
    <source>
        <strain evidence="2">CG23_combo_of_CG06-09_8_20_14_all_37_13</strain>
    </source>
</reference>
<organism evidence="2 3">
    <name type="scientific">Candidatus Portnoybacteria bacterium CG23_combo_of_CG06-09_8_20_14_all_37_13</name>
    <dbReference type="NCBI Taxonomy" id="1974819"/>
    <lineage>
        <taxon>Bacteria</taxon>
        <taxon>Candidatus Portnoyibacteriota</taxon>
    </lineage>
</organism>
<evidence type="ECO:0000313" key="3">
    <source>
        <dbReference type="Proteomes" id="UP000231480"/>
    </source>
</evidence>
<accession>A0A2G9YC99</accession>
<dbReference type="SUPFAM" id="SSF55729">
    <property type="entry name" value="Acyl-CoA N-acyltransferases (Nat)"/>
    <property type="match status" value="1"/>
</dbReference>
<dbReference type="Gene3D" id="3.40.630.30">
    <property type="match status" value="1"/>
</dbReference>
<proteinExistence type="predicted"/>
<dbReference type="InterPro" id="IPR050276">
    <property type="entry name" value="MshD_Acetyltransferase"/>
</dbReference>
<evidence type="ECO:0000313" key="2">
    <source>
        <dbReference type="EMBL" id="PIP16858.1"/>
    </source>
</evidence>
<dbReference type="PANTHER" id="PTHR43617">
    <property type="entry name" value="L-AMINO ACID N-ACETYLTRANSFERASE"/>
    <property type="match status" value="1"/>
</dbReference>
<evidence type="ECO:0000259" key="1">
    <source>
        <dbReference type="PROSITE" id="PS51186"/>
    </source>
</evidence>
<feature type="domain" description="N-acetyltransferase" evidence="1">
    <location>
        <begin position="1"/>
        <end position="190"/>
    </location>
</feature>
<dbReference type="Pfam" id="PF00583">
    <property type="entry name" value="Acetyltransf_1"/>
    <property type="match status" value="1"/>
</dbReference>
<dbReference type="EMBL" id="PCRH01000067">
    <property type="protein sequence ID" value="PIP16858.1"/>
    <property type="molecule type" value="Genomic_DNA"/>
</dbReference>
<name>A0A2G9YC99_9BACT</name>
<gene>
    <name evidence="2" type="ORF">COX44_03055</name>
</gene>
<dbReference type="Proteomes" id="UP000231480">
    <property type="component" value="Unassembled WGS sequence"/>
</dbReference>
<dbReference type="GO" id="GO:0016747">
    <property type="term" value="F:acyltransferase activity, transferring groups other than amino-acyl groups"/>
    <property type="evidence" value="ECO:0007669"/>
    <property type="project" value="InterPro"/>
</dbReference>
<dbReference type="CDD" id="cd04301">
    <property type="entry name" value="NAT_SF"/>
    <property type="match status" value="1"/>
</dbReference>
<protein>
    <recommendedName>
        <fullName evidence="1">N-acetyltransferase domain-containing protein</fullName>
    </recommendedName>
</protein>